<reference evidence="4 5" key="1">
    <citation type="submission" date="2019-10" db="EMBL/GenBank/DDBJ databases">
        <authorList>
            <person name="Dong K."/>
        </authorList>
    </citation>
    <scope>NUCLEOTIDE SEQUENCE [LARGE SCALE GENOMIC DNA]</scope>
    <source>
        <strain evidence="5">dk4302</strain>
    </source>
</reference>
<dbReference type="InterPro" id="IPR029044">
    <property type="entry name" value="Nucleotide-diphossugar_trans"/>
</dbReference>
<evidence type="ECO:0000259" key="3">
    <source>
        <dbReference type="Pfam" id="PF02709"/>
    </source>
</evidence>
<protein>
    <submittedName>
        <fullName evidence="4">Glycosyltransferase</fullName>
    </submittedName>
</protein>
<dbReference type="GO" id="GO:0016740">
    <property type="term" value="F:transferase activity"/>
    <property type="evidence" value="ECO:0007669"/>
    <property type="project" value="UniProtKB-KW"/>
</dbReference>
<dbReference type="SUPFAM" id="SSF53448">
    <property type="entry name" value="Nucleotide-diphospho-sugar transferases"/>
    <property type="match status" value="1"/>
</dbReference>
<proteinExistence type="predicted"/>
<dbReference type="Pfam" id="PF00535">
    <property type="entry name" value="Glycos_transf_2"/>
    <property type="match status" value="1"/>
</dbReference>
<dbReference type="KEGG" id="sphe:GFH32_14455"/>
<accession>A0A5Q0QES7</accession>
<evidence type="ECO:0000259" key="2">
    <source>
        <dbReference type="Pfam" id="PF00535"/>
    </source>
</evidence>
<evidence type="ECO:0000256" key="1">
    <source>
        <dbReference type="ARBA" id="ARBA00022679"/>
    </source>
</evidence>
<evidence type="ECO:0000313" key="5">
    <source>
        <dbReference type="Proteomes" id="UP000326921"/>
    </source>
</evidence>
<evidence type="ECO:0000313" key="4">
    <source>
        <dbReference type="EMBL" id="QGA27441.1"/>
    </source>
</evidence>
<dbReference type="CDD" id="cd06420">
    <property type="entry name" value="GT2_Chondriotin_Pol_N"/>
    <property type="match status" value="1"/>
</dbReference>
<feature type="domain" description="Galactosyltransferase C-terminal" evidence="3">
    <location>
        <begin position="174"/>
        <end position="234"/>
    </location>
</feature>
<dbReference type="RefSeq" id="WP_153512277.1">
    <property type="nucleotide sequence ID" value="NZ_CP045652.1"/>
</dbReference>
<dbReference type="Proteomes" id="UP000326921">
    <property type="component" value="Chromosome"/>
</dbReference>
<name>A0A5Q0QES7_9SPHI</name>
<organism evidence="4 5">
    <name type="scientific">Sphingobacterium zhuxiongii</name>
    <dbReference type="NCBI Taxonomy" id="2662364"/>
    <lineage>
        <taxon>Bacteria</taxon>
        <taxon>Pseudomonadati</taxon>
        <taxon>Bacteroidota</taxon>
        <taxon>Sphingobacteriia</taxon>
        <taxon>Sphingobacteriales</taxon>
        <taxon>Sphingobacteriaceae</taxon>
        <taxon>Sphingobacterium</taxon>
    </lineage>
</organism>
<dbReference type="InterPro" id="IPR050834">
    <property type="entry name" value="Glycosyltransf_2"/>
</dbReference>
<dbReference type="InterPro" id="IPR001173">
    <property type="entry name" value="Glyco_trans_2-like"/>
</dbReference>
<sequence length="268" mass="30979">MEADLLITTYNRPEALEAVFMSIGRQTVMPHKIIVADDGSGEETAALIKKYQSIFDIELVHAWQEDKGFRAAESRNNGLAYVESPYVIIVDGDMLMGKYFIQDHLFFAERGRFIQGGRVMLTEEKTRELLRVLDAKRTFQYLEKGVESRLEKKITAFRSIFLAQLTQQKLTNKRKVRSCNMSFFMDDILRVNGFNNEFVGWGREDSEFVERLNNAGVKGKLLKFSLLAYHLYHKEETRASLPQNDELLNKTIENKLVRCDDGLSKFLK</sequence>
<dbReference type="PANTHER" id="PTHR43685:SF3">
    <property type="entry name" value="SLR2126 PROTEIN"/>
    <property type="match status" value="1"/>
</dbReference>
<dbReference type="AlphaFoldDB" id="A0A5Q0QES7"/>
<dbReference type="EMBL" id="CP045652">
    <property type="protein sequence ID" value="QGA27441.1"/>
    <property type="molecule type" value="Genomic_DNA"/>
</dbReference>
<dbReference type="PANTHER" id="PTHR43685">
    <property type="entry name" value="GLYCOSYLTRANSFERASE"/>
    <property type="match status" value="1"/>
</dbReference>
<dbReference type="Gene3D" id="3.90.550.10">
    <property type="entry name" value="Spore Coat Polysaccharide Biosynthesis Protein SpsA, Chain A"/>
    <property type="match status" value="1"/>
</dbReference>
<dbReference type="Pfam" id="PF02709">
    <property type="entry name" value="Glyco_transf_7C"/>
    <property type="match status" value="1"/>
</dbReference>
<dbReference type="InterPro" id="IPR027791">
    <property type="entry name" value="Galactosyl_T_C"/>
</dbReference>
<feature type="domain" description="Glycosyltransferase 2-like" evidence="2">
    <location>
        <begin position="6"/>
        <end position="173"/>
    </location>
</feature>
<keyword evidence="5" id="KW-1185">Reference proteome</keyword>
<gene>
    <name evidence="4" type="ORF">GFH32_14455</name>
</gene>
<keyword evidence="1 4" id="KW-0808">Transferase</keyword>